<evidence type="ECO:0000256" key="1">
    <source>
        <dbReference type="ARBA" id="ARBA00004651"/>
    </source>
</evidence>
<feature type="region of interest" description="Disordered" evidence="6">
    <location>
        <begin position="193"/>
        <end position="223"/>
    </location>
</feature>
<reference evidence="8 9" key="1">
    <citation type="submission" date="2020-11" db="EMBL/GenBank/DDBJ databases">
        <title>Genomic insight of Alicyclobacillus mali FL 18 reveals a new arsenic-resistant strain, with potential in environmental biotechnology.</title>
        <authorList>
            <person name="Fiorentino G."/>
            <person name="Gallo G."/>
            <person name="Aulitto M."/>
        </authorList>
    </citation>
    <scope>NUCLEOTIDE SEQUENCE [LARGE SCALE GENOMIC DNA]</scope>
    <source>
        <strain evidence="8 9">FL 18</strain>
    </source>
</reference>
<comment type="subcellular location">
    <subcellularLocation>
        <location evidence="1">Cell membrane</location>
        <topology evidence="1">Multi-pass membrane protein</topology>
    </subcellularLocation>
</comment>
<dbReference type="Pfam" id="PF07690">
    <property type="entry name" value="MFS_1"/>
    <property type="match status" value="1"/>
</dbReference>
<dbReference type="PANTHER" id="PTHR23513">
    <property type="entry name" value="INTEGRAL MEMBRANE EFFLUX PROTEIN-RELATED"/>
    <property type="match status" value="1"/>
</dbReference>
<feature type="transmembrane region" description="Helical" evidence="7">
    <location>
        <begin position="78"/>
        <end position="97"/>
    </location>
</feature>
<dbReference type="CDD" id="cd06173">
    <property type="entry name" value="MFS_MefA_like"/>
    <property type="match status" value="1"/>
</dbReference>
<feature type="transmembrane region" description="Helical" evidence="7">
    <location>
        <begin position="295"/>
        <end position="313"/>
    </location>
</feature>
<feature type="transmembrane region" description="Helical" evidence="7">
    <location>
        <begin position="351"/>
        <end position="375"/>
    </location>
</feature>
<evidence type="ECO:0000256" key="6">
    <source>
        <dbReference type="SAM" id="MobiDB-lite"/>
    </source>
</evidence>
<keyword evidence="9" id="KW-1185">Reference proteome</keyword>
<dbReference type="RefSeq" id="WP_195867342.1">
    <property type="nucleotide sequence ID" value="NZ_JADPKZ010000035.1"/>
</dbReference>
<feature type="transmembrane region" description="Helical" evidence="7">
    <location>
        <begin position="319"/>
        <end position="339"/>
    </location>
</feature>
<dbReference type="Gene3D" id="1.20.1250.20">
    <property type="entry name" value="MFS general substrate transporter like domains"/>
    <property type="match status" value="1"/>
</dbReference>
<keyword evidence="4 7" id="KW-1133">Transmembrane helix</keyword>
<evidence type="ECO:0000256" key="4">
    <source>
        <dbReference type="ARBA" id="ARBA00022989"/>
    </source>
</evidence>
<feature type="transmembrane region" description="Helical" evidence="7">
    <location>
        <begin position="21"/>
        <end position="39"/>
    </location>
</feature>
<feature type="transmembrane region" description="Helical" evidence="7">
    <location>
        <begin position="268"/>
        <end position="288"/>
    </location>
</feature>
<dbReference type="EMBL" id="JADPKZ010000035">
    <property type="protein sequence ID" value="MBF8377338.1"/>
    <property type="molecule type" value="Genomic_DNA"/>
</dbReference>
<comment type="caution">
    <text evidence="8">The sequence shown here is derived from an EMBL/GenBank/DDBJ whole genome shotgun (WGS) entry which is preliminary data.</text>
</comment>
<feature type="transmembrane region" description="Helical" evidence="7">
    <location>
        <begin position="231"/>
        <end position="248"/>
    </location>
</feature>
<accession>A0ABS0F208</accession>
<feature type="transmembrane region" description="Helical" evidence="7">
    <location>
        <begin position="104"/>
        <end position="124"/>
    </location>
</feature>
<evidence type="ECO:0000256" key="7">
    <source>
        <dbReference type="SAM" id="Phobius"/>
    </source>
</evidence>
<proteinExistence type="predicted"/>
<dbReference type="InterPro" id="IPR011701">
    <property type="entry name" value="MFS"/>
</dbReference>
<name>A0ABS0F208_9BACL</name>
<organism evidence="8 9">
    <name type="scientific">Alicyclobacillus mali</name>
    <name type="common">ex Roth et al. 2021</name>
    <dbReference type="NCBI Taxonomy" id="1123961"/>
    <lineage>
        <taxon>Bacteria</taxon>
        <taxon>Bacillati</taxon>
        <taxon>Bacillota</taxon>
        <taxon>Bacilli</taxon>
        <taxon>Bacillales</taxon>
        <taxon>Alicyclobacillaceae</taxon>
        <taxon>Alicyclobacillus</taxon>
    </lineage>
</organism>
<dbReference type="Proteomes" id="UP000642910">
    <property type="component" value="Unassembled WGS sequence"/>
</dbReference>
<feature type="transmembrane region" description="Helical" evidence="7">
    <location>
        <begin position="387"/>
        <end position="409"/>
    </location>
</feature>
<keyword evidence="2" id="KW-1003">Cell membrane</keyword>
<gene>
    <name evidence="8" type="ORF">IW967_05560</name>
</gene>
<evidence type="ECO:0000256" key="5">
    <source>
        <dbReference type="ARBA" id="ARBA00023136"/>
    </source>
</evidence>
<evidence type="ECO:0000313" key="9">
    <source>
        <dbReference type="Proteomes" id="UP000642910"/>
    </source>
</evidence>
<feature type="transmembrane region" description="Helical" evidence="7">
    <location>
        <begin position="169"/>
        <end position="187"/>
    </location>
</feature>
<evidence type="ECO:0000256" key="2">
    <source>
        <dbReference type="ARBA" id="ARBA00022475"/>
    </source>
</evidence>
<sequence>MRLIGFYVPPAPFRRLWASEAARVFGGQLLGIVLPWIYLRVVHSPETYGFLITLTSIPRVVGSASSAWWNKRSPAVAVMRRASSVAALMAAGVALAVSFPRTDLWIMMPFIIVMAFTEGVYFPAVGTAVPQLLPEESWQQANALIQGTNQVGRMVASFVLAPVVTKVDYWASCAIVAALYLFTSLVLPTSRPRPAADGAQAEPSPSEGGADEAESEPTSDAKSRSFWRNPAFLILLGLTLGINLGYLGPTAVGIPLFVSSALHGNASIYALMVGCEAAGSLAGMLLLTFTSRFRVSVHLLLGGLYVGTLFWLLIPLYPHVAWCACLMALSMAAFVWVNIQSISLIQIWFRGSSLASVMSILWTAAIVLGPVSYAVDGALLKWLSIQVLFIASACLIAFVVTAALICILVRPTWIPQQAKASEVA</sequence>
<keyword evidence="3 7" id="KW-0812">Transmembrane</keyword>
<dbReference type="InterPro" id="IPR036259">
    <property type="entry name" value="MFS_trans_sf"/>
</dbReference>
<dbReference type="PANTHER" id="PTHR23513:SF6">
    <property type="entry name" value="MAJOR FACILITATOR SUPERFAMILY ASSOCIATED DOMAIN-CONTAINING PROTEIN"/>
    <property type="match status" value="1"/>
</dbReference>
<dbReference type="SUPFAM" id="SSF103473">
    <property type="entry name" value="MFS general substrate transporter"/>
    <property type="match status" value="1"/>
</dbReference>
<evidence type="ECO:0000256" key="3">
    <source>
        <dbReference type="ARBA" id="ARBA00022692"/>
    </source>
</evidence>
<protein>
    <submittedName>
        <fullName evidence="8">MFS transporter</fullName>
    </submittedName>
</protein>
<evidence type="ECO:0000313" key="8">
    <source>
        <dbReference type="EMBL" id="MBF8377338.1"/>
    </source>
</evidence>
<keyword evidence="5 7" id="KW-0472">Membrane</keyword>